<feature type="region of interest" description="Disordered" evidence="1">
    <location>
        <begin position="80"/>
        <end position="127"/>
    </location>
</feature>
<evidence type="ECO:0000313" key="2">
    <source>
        <dbReference type="EMBL" id="NJP65888.1"/>
    </source>
</evidence>
<dbReference type="RefSeq" id="WP_167932391.1">
    <property type="nucleotide sequence ID" value="NZ_JAAVJB010000028.1"/>
</dbReference>
<dbReference type="Proteomes" id="UP000746503">
    <property type="component" value="Unassembled WGS sequence"/>
</dbReference>
<reference evidence="2 3" key="1">
    <citation type="submission" date="2020-03" db="EMBL/GenBank/DDBJ databases">
        <title>Draft genome of Streptomyces sp. ventii, isolated from the Axial Seamount in the Pacific Ocean, and resequencing of the two type strains Streptomyces lonarensis strain NCL 716 and Streptomyces bohaiensis strain 11A07.</title>
        <authorList>
            <person name="Loughran R.M."/>
            <person name="Pfannmuller K.M."/>
            <person name="Wasson B.J."/>
            <person name="Deadmond M.C."/>
            <person name="Paddock B.E."/>
            <person name="Koyack M.J."/>
            <person name="Gallegos D.A."/>
            <person name="Mitchell E.A."/>
            <person name="Ushijima B."/>
            <person name="Saw J.H."/>
            <person name="Mcphail K.L."/>
            <person name="Videau P."/>
        </authorList>
    </citation>
    <scope>NUCLEOTIDE SEQUENCE [LARGE SCALE GENOMIC DNA]</scope>
    <source>
        <strain evidence="3">5675061</strain>
    </source>
</reference>
<feature type="region of interest" description="Disordered" evidence="1">
    <location>
        <begin position="1"/>
        <end position="25"/>
    </location>
</feature>
<keyword evidence="3" id="KW-1185">Reference proteome</keyword>
<organism evidence="2 3">
    <name type="scientific">Streptomyces spiramenti</name>
    <dbReference type="NCBI Taxonomy" id="2720606"/>
    <lineage>
        <taxon>Bacteria</taxon>
        <taxon>Bacillati</taxon>
        <taxon>Actinomycetota</taxon>
        <taxon>Actinomycetes</taxon>
        <taxon>Kitasatosporales</taxon>
        <taxon>Streptomycetaceae</taxon>
        <taxon>Streptomyces</taxon>
    </lineage>
</organism>
<comment type="caution">
    <text evidence="2">The sequence shown here is derived from an EMBL/GenBank/DDBJ whole genome shotgun (WGS) entry which is preliminary data.</text>
</comment>
<sequence>MAQYTAGDSWRERGAELPLPRKRAGKMKELHKTIKLIRSSVNKKQKSQARHWLRQARRLLAVLPREDTVQEREQVNALYRRLGPPGQPGTTAKPAKAKPKVPAKAAKPAARPKATTTKPPQPPAVRELGNRFINRTALGYGAPGVRDVPPI</sequence>
<proteinExistence type="predicted"/>
<protein>
    <recommendedName>
        <fullName evidence="4">Transposase</fullName>
    </recommendedName>
</protein>
<evidence type="ECO:0000256" key="1">
    <source>
        <dbReference type="SAM" id="MobiDB-lite"/>
    </source>
</evidence>
<evidence type="ECO:0000313" key="3">
    <source>
        <dbReference type="Proteomes" id="UP000746503"/>
    </source>
</evidence>
<dbReference type="EMBL" id="JAAVJB010000028">
    <property type="protein sequence ID" value="NJP65888.1"/>
    <property type="molecule type" value="Genomic_DNA"/>
</dbReference>
<accession>A0ABX1AFG6</accession>
<feature type="compositionally biased region" description="Low complexity" evidence="1">
    <location>
        <begin position="102"/>
        <end position="118"/>
    </location>
</feature>
<gene>
    <name evidence="2" type="ORF">HCJ92_06170</name>
</gene>
<evidence type="ECO:0008006" key="4">
    <source>
        <dbReference type="Google" id="ProtNLM"/>
    </source>
</evidence>
<name>A0ABX1AFG6_9ACTN</name>